<dbReference type="STRING" id="501024.RTCCBAU85039_5611"/>
<reference evidence="10" key="2">
    <citation type="submission" date="2016-10" db="EMBL/GenBank/DDBJ databases">
        <authorList>
            <person name="de Groot N.N."/>
        </authorList>
    </citation>
    <scope>NUCLEOTIDE SEQUENCE [LARGE SCALE GENOMIC DNA]</scope>
    <source>
        <strain evidence="10">CCBAU85039</strain>
    </source>
</reference>
<dbReference type="EMBL" id="FNXB01000044">
    <property type="protein sequence ID" value="SEI17349.1"/>
    <property type="molecule type" value="Genomic_DNA"/>
</dbReference>
<dbReference type="EMBL" id="FOCV01000034">
    <property type="protein sequence ID" value="SEP02698.1"/>
    <property type="molecule type" value="Genomic_DNA"/>
</dbReference>
<dbReference type="PANTHER" id="PTHR18896">
    <property type="entry name" value="PHOSPHOLIPASE D"/>
    <property type="match status" value="1"/>
</dbReference>
<evidence type="ECO:0000256" key="6">
    <source>
        <dbReference type="ARBA" id="ARBA00022801"/>
    </source>
</evidence>
<dbReference type="GO" id="GO:0004630">
    <property type="term" value="F:phospholipase D activity"/>
    <property type="evidence" value="ECO:0007669"/>
    <property type="project" value="TreeGrafter"/>
</dbReference>
<dbReference type="GO" id="GO:0016740">
    <property type="term" value="F:transferase activity"/>
    <property type="evidence" value="ECO:0007669"/>
    <property type="project" value="UniProtKB-KW"/>
</dbReference>
<name>A0A1H8UJB1_9HYPH</name>
<proteinExistence type="predicted"/>
<dbReference type="Pfam" id="PF13091">
    <property type="entry name" value="PLDc_2"/>
    <property type="match status" value="1"/>
</dbReference>
<evidence type="ECO:0000313" key="10">
    <source>
        <dbReference type="EMBL" id="SEI17349.1"/>
    </source>
</evidence>
<evidence type="ECO:0000256" key="8">
    <source>
        <dbReference type="ARBA" id="ARBA00029594"/>
    </source>
</evidence>
<dbReference type="PROSITE" id="PS50035">
    <property type="entry name" value="PLD"/>
    <property type="match status" value="2"/>
</dbReference>
<dbReference type="GO" id="GO:0005576">
    <property type="term" value="C:extracellular region"/>
    <property type="evidence" value="ECO:0007669"/>
    <property type="project" value="UniProtKB-SubCell"/>
</dbReference>
<dbReference type="InterPro" id="IPR001736">
    <property type="entry name" value="PLipase_D/transphosphatidylase"/>
</dbReference>
<dbReference type="Gene3D" id="3.30.870.10">
    <property type="entry name" value="Endonuclease Chain A"/>
    <property type="match status" value="2"/>
</dbReference>
<keyword evidence="7" id="KW-0443">Lipid metabolism</keyword>
<dbReference type="InterPro" id="IPR015679">
    <property type="entry name" value="PLipase_D_fam"/>
</dbReference>
<dbReference type="GO" id="GO:0009395">
    <property type="term" value="P:phospholipid catabolic process"/>
    <property type="evidence" value="ECO:0007669"/>
    <property type="project" value="TreeGrafter"/>
</dbReference>
<organism evidence="10 12">
    <name type="scientific">Rhizobium tibeticum</name>
    <dbReference type="NCBI Taxonomy" id="501024"/>
    <lineage>
        <taxon>Bacteria</taxon>
        <taxon>Pseudomonadati</taxon>
        <taxon>Pseudomonadota</taxon>
        <taxon>Alphaproteobacteria</taxon>
        <taxon>Hyphomicrobiales</taxon>
        <taxon>Rhizobiaceae</taxon>
        <taxon>Rhizobium/Agrobacterium group</taxon>
        <taxon>Rhizobium</taxon>
    </lineage>
</organism>
<dbReference type="SUPFAM" id="SSF56024">
    <property type="entry name" value="Phospholipase D/nuclease"/>
    <property type="match status" value="2"/>
</dbReference>
<comment type="function">
    <text evidence="1">Could be a virulence factor.</text>
</comment>
<dbReference type="Proteomes" id="UP000198939">
    <property type="component" value="Unassembled WGS sequence"/>
</dbReference>
<dbReference type="PANTHER" id="PTHR18896:SF60">
    <property type="entry name" value="PHOSPHOLIPASE D"/>
    <property type="match status" value="1"/>
</dbReference>
<evidence type="ECO:0000256" key="2">
    <source>
        <dbReference type="ARBA" id="ARBA00004613"/>
    </source>
</evidence>
<keyword evidence="4" id="KW-0964">Secreted</keyword>
<protein>
    <recommendedName>
        <fullName evidence="3">Phospholipase D</fullName>
    </recommendedName>
    <alternativeName>
        <fullName evidence="8">Choline phosphatase</fullName>
    </alternativeName>
</protein>
<comment type="subcellular location">
    <subcellularLocation>
        <location evidence="2">Secreted</location>
    </subcellularLocation>
</comment>
<dbReference type="SMART" id="SM00155">
    <property type="entry name" value="PLDc"/>
    <property type="match status" value="2"/>
</dbReference>
<evidence type="ECO:0000313" key="12">
    <source>
        <dbReference type="Proteomes" id="UP000183063"/>
    </source>
</evidence>
<dbReference type="AlphaFoldDB" id="A0A1H8UJB1"/>
<dbReference type="Proteomes" id="UP000183063">
    <property type="component" value="Unassembled WGS sequence"/>
</dbReference>
<evidence type="ECO:0000256" key="5">
    <source>
        <dbReference type="ARBA" id="ARBA00022737"/>
    </source>
</evidence>
<reference evidence="12" key="1">
    <citation type="submission" date="2016-10" db="EMBL/GenBank/DDBJ databases">
        <authorList>
            <person name="Wibberg D."/>
        </authorList>
    </citation>
    <scope>NUCLEOTIDE SEQUENCE [LARGE SCALE GENOMIC DNA]</scope>
</reference>
<reference evidence="11 13" key="3">
    <citation type="submission" date="2016-10" db="EMBL/GenBank/DDBJ databases">
        <authorList>
            <person name="Varghese N."/>
            <person name="Submissions S."/>
        </authorList>
    </citation>
    <scope>NUCLEOTIDE SEQUENCE [LARGE SCALE GENOMIC DNA]</scope>
    <source>
        <strain evidence="11 13">CGMCC 1.7071</strain>
    </source>
</reference>
<dbReference type="OrthoDB" id="8828485at2"/>
<evidence type="ECO:0000256" key="1">
    <source>
        <dbReference type="ARBA" id="ARBA00003145"/>
    </source>
</evidence>
<evidence type="ECO:0000313" key="13">
    <source>
        <dbReference type="Proteomes" id="UP000198939"/>
    </source>
</evidence>
<dbReference type="InterPro" id="IPR025202">
    <property type="entry name" value="PLD-like_dom"/>
</dbReference>
<gene>
    <name evidence="10" type="primary">ywiE_1</name>
    <name evidence="10" type="ORF">RTCCBAU85039_5611</name>
    <name evidence="11" type="ORF">SAMN05216228_103432</name>
</gene>
<dbReference type="CDD" id="cd09143">
    <property type="entry name" value="PLDc_vPLD1_2_like_bac_2"/>
    <property type="match status" value="1"/>
</dbReference>
<dbReference type="GO" id="GO:0005886">
    <property type="term" value="C:plasma membrane"/>
    <property type="evidence" value="ECO:0007669"/>
    <property type="project" value="TreeGrafter"/>
</dbReference>
<keyword evidence="13" id="KW-1185">Reference proteome</keyword>
<keyword evidence="10" id="KW-0808">Transferase</keyword>
<evidence type="ECO:0000256" key="7">
    <source>
        <dbReference type="ARBA" id="ARBA00023098"/>
    </source>
</evidence>
<dbReference type="CDD" id="cd09140">
    <property type="entry name" value="PLDc_vPLD1_2_like_bac_1"/>
    <property type="match status" value="1"/>
</dbReference>
<dbReference type="RefSeq" id="WP_072380489.1">
    <property type="nucleotide sequence ID" value="NZ_FNXB01000044.1"/>
</dbReference>
<evidence type="ECO:0000313" key="11">
    <source>
        <dbReference type="EMBL" id="SEP02698.1"/>
    </source>
</evidence>
<feature type="domain" description="PLD phosphodiesterase" evidence="9">
    <location>
        <begin position="154"/>
        <end position="181"/>
    </location>
</feature>
<feature type="domain" description="PLD phosphodiesterase" evidence="9">
    <location>
        <begin position="371"/>
        <end position="398"/>
    </location>
</feature>
<evidence type="ECO:0000256" key="3">
    <source>
        <dbReference type="ARBA" id="ARBA00018392"/>
    </source>
</evidence>
<sequence length="508" mass="56472">MLDYQSTGDTSKAADTLQVVTSVFRRLPRRTSSHQVIQPGRNAWRAGVADKAAFLVDGAAYFSALDQALRQARQEIWIVGWDFNPDIRLRPYVSSQTLGELLLSLVAEQPQLQVRILVWGMGPIYSGKSLRLFRRSAVSIHPRISMRFDFRHPLRGCHHQKLVSIDGNLAFLGGIDLTARRWDEPDHRAVNPLRCSPDGTPYEPVHDIQCAVSGEVALMIGDVARRRWKKATGEIIAPMAEPCASWPALVPDMVATPAAIALTEPGLIGKRGRYEAFRLTRDAIAAARMHIYIETQYLASSGVARAIAKRLKDPDGPEIAVVVTKSSHGFIEKLAMGNTRDRLIRRLKRVDRYDRLRVMYAVVPGADGGEQELVVHSKLVIVDDRLVRIGSSNLNNRSEGLDTECDLALEADCDAHQHAISCLRHRLIAEHLGTSPALMGETERSLQSMLAAIAALNTGARGLRQFEINIHRGDTPPFVGTALVDPRRPYWPLQKLRLRLGRLLSALF</sequence>
<accession>A0A1H8UJB1</accession>
<keyword evidence="6" id="KW-0378">Hydrolase</keyword>
<evidence type="ECO:0000256" key="4">
    <source>
        <dbReference type="ARBA" id="ARBA00022525"/>
    </source>
</evidence>
<evidence type="ECO:0000259" key="9">
    <source>
        <dbReference type="PROSITE" id="PS50035"/>
    </source>
</evidence>
<keyword evidence="5" id="KW-0677">Repeat</keyword>